<dbReference type="EMBL" id="CAADFV010000006">
    <property type="protein sequence ID" value="VFK51618.1"/>
    <property type="molecule type" value="Genomic_DNA"/>
</dbReference>
<gene>
    <name evidence="1" type="ORF">BECKTUN1418E_GA0071001_100622</name>
    <name evidence="2" type="ORF">BECKTUN1418F_GA0071002_10363</name>
</gene>
<dbReference type="EMBL" id="CAADFY010000036">
    <property type="protein sequence ID" value="VFK54021.1"/>
    <property type="molecule type" value="Genomic_DNA"/>
</dbReference>
<evidence type="ECO:0000313" key="1">
    <source>
        <dbReference type="EMBL" id="VFK51618.1"/>
    </source>
</evidence>
<dbReference type="AlphaFoldDB" id="A0A450ZJR6"/>
<proteinExistence type="predicted"/>
<protein>
    <submittedName>
        <fullName evidence="2">Uncharacterized protein</fullName>
    </submittedName>
</protein>
<name>A0A450ZJR6_9GAMM</name>
<accession>A0A450ZJR6</accession>
<organism evidence="2">
    <name type="scientific">Candidatus Kentrum sp. TUN</name>
    <dbReference type="NCBI Taxonomy" id="2126343"/>
    <lineage>
        <taxon>Bacteria</taxon>
        <taxon>Pseudomonadati</taxon>
        <taxon>Pseudomonadota</taxon>
        <taxon>Gammaproteobacteria</taxon>
        <taxon>Candidatus Kentrum</taxon>
    </lineage>
</organism>
<evidence type="ECO:0000313" key="2">
    <source>
        <dbReference type="EMBL" id="VFK54021.1"/>
    </source>
</evidence>
<reference evidence="2" key="1">
    <citation type="submission" date="2019-02" db="EMBL/GenBank/DDBJ databases">
        <authorList>
            <person name="Gruber-Vodicka R. H."/>
            <person name="Seah K. B. B."/>
        </authorList>
    </citation>
    <scope>NUCLEOTIDE SEQUENCE</scope>
    <source>
        <strain evidence="1">BECK_BY2</strain>
        <strain evidence="2">BECK_BY3</strain>
    </source>
</reference>
<sequence>MGIVMSDHEVKKRVRGIEFDSEKVRHYAGKTGIENEEQLEIAYLKHPNADVDEMGVVKKAWNGKRVDKKYARILAECLGLSDYRPLEKTEPSSLWNELITEKKLHGRFMHFILEEVDEDSRLFTILSDDEEKEVLPRHPSGTRWYLVFDGKRHLVLS</sequence>